<dbReference type="HOGENOM" id="CLU_299533_0_0_14"/>
<evidence type="ECO:0000313" key="4">
    <source>
        <dbReference type="Proteomes" id="UP000002522"/>
    </source>
</evidence>
<feature type="region of interest" description="Disordered" evidence="1">
    <location>
        <begin position="799"/>
        <end position="879"/>
    </location>
</feature>
<feature type="compositionally biased region" description="Pro residues" evidence="1">
    <location>
        <begin position="808"/>
        <end position="845"/>
    </location>
</feature>
<dbReference type="Proteomes" id="UP000002522">
    <property type="component" value="Chromosome"/>
</dbReference>
<dbReference type="InParanoid" id="Q8EW82"/>
<feature type="transmembrane region" description="Helical" evidence="2">
    <location>
        <begin position="963"/>
        <end position="987"/>
    </location>
</feature>
<dbReference type="AlphaFoldDB" id="Q8EW82"/>
<keyword evidence="2" id="KW-1133">Transmembrane helix</keyword>
<dbReference type="EMBL" id="BA000026">
    <property type="protein sequence ID" value="BAC44114.1"/>
    <property type="molecule type" value="Genomic_DNA"/>
</dbReference>
<sequence length="1001" mass="113118">MVFVTIDFVYIYIYDKSNKEGDVMKIKKSKIIGSFLGFATFSALPFVYSSNITNNLNLVYSSLESNNVRNAALTWDTLTNEDRRKLMANYIEHFSENQPLNVNGTCSFITIMGMIGFYDTFFNDDLVTENYDVSTTYPFQSVTETSPGFLGDREIKWTQSGQSITEYTGFGAYAKALKHKEDTSFNSVIMQSMLDAVPGSQYMHGAGRLEYRKAFDRYFENYVGLQEGVDYTYEFNRLDDLESQSQEKQFNWAKSKIDQGIPVFLAISGSTGGHGVVAYDYNESTKELIFNAGWNKNKGDTLNSIGYTKYGYAFVINFSDKLKSKYSNNYLKKTVEDYEVKTSTLTYEELLNEIDNNKEKPKVEFTQQPTNFQDLKYKEGMLNLVFDSKYEFEVTQNNIKPVSLQSGSVNGSQKYILLNTANKPNDGNWKIKVYDKNNPSSSTEYTFAVDHTAPTILINNTSVNGTAANTLTYDSATISWNDKDVKRATYSFNGGQEISFKKGTTFAVDGTYKIKLTDDIGNVSEKTINIKNDKKYGVVTESGQPLNLDSITSSNFKVTSGNSGYKIVAKKDNQSYEYNFDQLISEPGLYSFEIIDDKNSSVKKFGMTLQKSSSLFSVTHKDGKAVKDKDVINSDQDVLVKVEDNVNLTITKDGKSYPYRLDENNNLIIRPDGSYILTFEDLNSGQKYTLSFVIDNVLKYNLESNANPKPTVESLEEDIKKKQTLNNHEAYIYFDKRKENMNIKIWENNHSTNLSWGDKLGNHGSYYVIKIYNSSKEEWFRFFARGVFNQEMVDNGPWKDKTDWVEPPVDPNKPVTPPVDPGPDKPVIPPVNPEPDKPVTPPVNPDPEKPTEPSNPNVPVEPNKPNDTNNFAKHPTPDKDNLPFKFEGLDENNKSKFGNKVVISSMSNANNNFSVKLFKDGKQTNYQCGQEINQAGKYVVTFQNESGTQYSYSFEVTNSNGELIAIIIGLSVAFAVVVTAAAIAIVLQRKKYNKRFASLKR</sequence>
<organism evidence="3 4">
    <name type="scientific">Malacoplasma penetrans (strain HF-2)</name>
    <name type="common">Mycoplasma penetrans</name>
    <dbReference type="NCBI Taxonomy" id="272633"/>
    <lineage>
        <taxon>Bacteria</taxon>
        <taxon>Bacillati</taxon>
        <taxon>Mycoplasmatota</taxon>
        <taxon>Mycoplasmoidales</taxon>
        <taxon>Mycoplasmoidaceae</taxon>
        <taxon>Malacoplasma</taxon>
    </lineage>
</organism>
<keyword evidence="2" id="KW-0472">Membrane</keyword>
<feature type="compositionally biased region" description="Low complexity" evidence="1">
    <location>
        <begin position="852"/>
        <end position="866"/>
    </location>
</feature>
<evidence type="ECO:0000313" key="3">
    <source>
        <dbReference type="EMBL" id="BAC44114.1"/>
    </source>
</evidence>
<dbReference type="STRING" id="272633.gene:10731426"/>
<reference evidence="3 4" key="1">
    <citation type="journal article" date="2002" name="Nucleic Acids Res.">
        <title>The complete genomic sequence of Mycoplasma penetrans, an intracellular bacterial pathogen in humans.</title>
        <authorList>
            <person name="Sasaki Y."/>
            <person name="Ishikawa J."/>
            <person name="Yamashita A."/>
            <person name="Oshima K."/>
            <person name="Kenri T."/>
            <person name="Furuya K."/>
            <person name="Yoshino C."/>
            <person name="Horino A."/>
            <person name="Shiba T."/>
            <person name="Sasaki T."/>
            <person name="Hattori M."/>
        </authorList>
    </citation>
    <scope>NUCLEOTIDE SEQUENCE [LARGE SCALE GENOMIC DNA]</scope>
    <source>
        <strain evidence="3 4">HF-2</strain>
    </source>
</reference>
<dbReference type="eggNOG" id="COG4932">
    <property type="taxonomic scope" value="Bacteria"/>
</dbReference>
<keyword evidence="4" id="KW-1185">Reference proteome</keyword>
<accession>Q8EW82</accession>
<gene>
    <name evidence="3" type="ordered locus">MYPE3210</name>
</gene>
<protein>
    <submittedName>
        <fullName evidence="3">Predicted integral membrane protein</fullName>
    </submittedName>
</protein>
<name>Q8EW82_MALP2</name>
<dbReference type="KEGG" id="mpe:MYPE3210"/>
<keyword evidence="2" id="KW-0812">Transmembrane</keyword>
<proteinExistence type="predicted"/>
<evidence type="ECO:0000256" key="2">
    <source>
        <dbReference type="SAM" id="Phobius"/>
    </source>
</evidence>
<evidence type="ECO:0000256" key="1">
    <source>
        <dbReference type="SAM" id="MobiDB-lite"/>
    </source>
</evidence>